<feature type="compositionally biased region" description="Polar residues" evidence="1">
    <location>
        <begin position="1"/>
        <end position="20"/>
    </location>
</feature>
<protein>
    <submittedName>
        <fullName evidence="2">Uncharacterized protein</fullName>
    </submittedName>
</protein>
<name>A0ABR0JVS2_9EURO</name>
<organism evidence="2 3">
    <name type="scientific">Lithohypha guttulata</name>
    <dbReference type="NCBI Taxonomy" id="1690604"/>
    <lineage>
        <taxon>Eukaryota</taxon>
        <taxon>Fungi</taxon>
        <taxon>Dikarya</taxon>
        <taxon>Ascomycota</taxon>
        <taxon>Pezizomycotina</taxon>
        <taxon>Eurotiomycetes</taxon>
        <taxon>Chaetothyriomycetidae</taxon>
        <taxon>Chaetothyriales</taxon>
        <taxon>Trichomeriaceae</taxon>
        <taxon>Lithohypha</taxon>
    </lineage>
</organism>
<dbReference type="PANTHER" id="PTHR37540">
    <property type="entry name" value="TRANSCRIPTION FACTOR (ACR-2), PUTATIVE-RELATED-RELATED"/>
    <property type="match status" value="1"/>
</dbReference>
<gene>
    <name evidence="2" type="ORF">LTR24_009952</name>
</gene>
<feature type="compositionally biased region" description="Polar residues" evidence="1">
    <location>
        <begin position="119"/>
        <end position="128"/>
    </location>
</feature>
<accession>A0ABR0JVS2</accession>
<sequence>MPSEGQGNEKSQSSVGMSTKPQKKVNFHFVTGNPQSEVEKRTVRTIVRSNASNRRWRQVRETQANSTAKPQIDDDNASGQPNGKTLSAGSIASDDETNSRDQQAKRRRLVARSARRQSKSSVHGLSTQSVSPMEVANLGQNYFGFMPTSNVSKQSITRMLQGTAASYAQLFPSGKNSTVSQMARDWFQQCLTTRGILHTALFCQAMRAQAVRPGWSAMSGNELMLCQTEAVHAINDKLLQAATACDDESVRIVFSLTWHGAVKQDVTPCTPKQSPLADLQSLKMFMGVIACDPVHAQGLDNILRVRGGLDKVEMPGLAFLISYGDILTSSCNLSRPTWPYGSYARYNHDAAADDEWLRTTRRVDHPLVTLGDGFVALHLWLPPERASQLQLVFNEMADYTRASHDFVLGSPIDRNRAVMADKRNSVQHSLLSLCLTEDEQFLDRDLFELCWLAGVAYSSIAVFPLAPNAARFDRIARRIKGKLGRPLVLQSWSKAPELVLWITVIGALCAIGTDDRDWYLGLLMQEIDTLGISTWRALKLRIMSFLWFSLASDADGEELWAEIQRRGRPFVWEQQEIGVDASCSH</sequence>
<feature type="region of interest" description="Disordered" evidence="1">
    <location>
        <begin position="1"/>
        <end position="128"/>
    </location>
</feature>
<comment type="caution">
    <text evidence="2">The sequence shown here is derived from an EMBL/GenBank/DDBJ whole genome shotgun (WGS) entry which is preliminary data.</text>
</comment>
<keyword evidence="3" id="KW-1185">Reference proteome</keyword>
<dbReference type="PANTHER" id="PTHR37540:SF5">
    <property type="entry name" value="TRANSCRIPTION FACTOR DOMAIN-CONTAINING PROTEIN"/>
    <property type="match status" value="1"/>
</dbReference>
<feature type="compositionally biased region" description="Polar residues" evidence="1">
    <location>
        <begin position="77"/>
        <end position="90"/>
    </location>
</feature>
<evidence type="ECO:0000313" key="3">
    <source>
        <dbReference type="Proteomes" id="UP001345013"/>
    </source>
</evidence>
<evidence type="ECO:0000313" key="2">
    <source>
        <dbReference type="EMBL" id="KAK5075708.1"/>
    </source>
</evidence>
<reference evidence="2 3" key="1">
    <citation type="submission" date="2023-08" db="EMBL/GenBank/DDBJ databases">
        <title>Black Yeasts Isolated from many extreme environments.</title>
        <authorList>
            <person name="Coleine C."/>
            <person name="Stajich J.E."/>
            <person name="Selbmann L."/>
        </authorList>
    </citation>
    <scope>NUCLEOTIDE SEQUENCE [LARGE SCALE GENOMIC DNA]</scope>
    <source>
        <strain evidence="2 3">CCFEE 5885</strain>
    </source>
</reference>
<dbReference type="EMBL" id="JAVRRG010000254">
    <property type="protein sequence ID" value="KAK5075708.1"/>
    <property type="molecule type" value="Genomic_DNA"/>
</dbReference>
<feature type="compositionally biased region" description="Basic residues" evidence="1">
    <location>
        <begin position="105"/>
        <end position="118"/>
    </location>
</feature>
<evidence type="ECO:0000256" key="1">
    <source>
        <dbReference type="SAM" id="MobiDB-lite"/>
    </source>
</evidence>
<dbReference type="Proteomes" id="UP001345013">
    <property type="component" value="Unassembled WGS sequence"/>
</dbReference>
<proteinExistence type="predicted"/>